<dbReference type="EMBL" id="LS992241">
    <property type="protein sequence ID" value="SYX83915.1"/>
    <property type="molecule type" value="Genomic_DNA"/>
</dbReference>
<accession>A0A383R9X6</accession>
<keyword evidence="1" id="KW-1133">Transmembrane helix</keyword>
<proteinExistence type="predicted"/>
<feature type="transmembrane region" description="Helical" evidence="1">
    <location>
        <begin position="98"/>
        <end position="118"/>
    </location>
</feature>
<evidence type="ECO:0000256" key="1">
    <source>
        <dbReference type="SAM" id="Phobius"/>
    </source>
</evidence>
<feature type="transmembrane region" description="Helical" evidence="1">
    <location>
        <begin position="54"/>
        <end position="74"/>
    </location>
</feature>
<protein>
    <submittedName>
        <fullName evidence="2">Uncharacterized protein</fullName>
    </submittedName>
</protein>
<evidence type="ECO:0000313" key="2">
    <source>
        <dbReference type="EMBL" id="SYX83915.1"/>
    </source>
</evidence>
<feature type="transmembrane region" description="Helical" evidence="1">
    <location>
        <begin position="130"/>
        <end position="150"/>
    </location>
</feature>
<organism evidence="2 3">
    <name type="scientific">Paenibacillus alvei</name>
    <name type="common">Bacillus alvei</name>
    <dbReference type="NCBI Taxonomy" id="44250"/>
    <lineage>
        <taxon>Bacteria</taxon>
        <taxon>Bacillati</taxon>
        <taxon>Bacillota</taxon>
        <taxon>Bacilli</taxon>
        <taxon>Bacillales</taxon>
        <taxon>Paenibacillaceae</taxon>
        <taxon>Paenibacillus</taxon>
    </lineage>
</organism>
<keyword evidence="1" id="KW-0812">Transmembrane</keyword>
<dbReference type="AlphaFoldDB" id="A0A383R9X6"/>
<keyword evidence="1" id="KW-0472">Membrane</keyword>
<dbReference type="Proteomes" id="UP000304148">
    <property type="component" value="Chromosome"/>
</dbReference>
<gene>
    <name evidence="2" type="ORF">PBLR_12337</name>
</gene>
<evidence type="ECO:0000313" key="3">
    <source>
        <dbReference type="Proteomes" id="UP000304148"/>
    </source>
</evidence>
<sequence length="153" mass="16836">MTFLLLMAGAAVNTIQCVFIGGFVFIGFFFYLVGLAPTNSPQQRFSPDKIKFTLSVFFTLSILILYAIITYWNARTGGMLAFERPDSTDAYVMQAKKLALWGTVQSAYAPIAFLWLLPRVIGEVIIDKKHIWIISAGSLLTIAGGGTAWLTSV</sequence>
<feature type="transmembrane region" description="Helical" evidence="1">
    <location>
        <begin position="6"/>
        <end position="33"/>
    </location>
</feature>
<name>A0A383R9X6_PAEAL</name>
<reference evidence="3" key="1">
    <citation type="submission" date="2018-08" db="EMBL/GenBank/DDBJ databases">
        <authorList>
            <person name="Chevrot R."/>
        </authorList>
    </citation>
    <scope>NUCLEOTIDE SEQUENCE [LARGE SCALE GENOMIC DNA]</scope>
</reference>